<feature type="compositionally biased region" description="Basic and acidic residues" evidence="2">
    <location>
        <begin position="470"/>
        <end position="481"/>
    </location>
</feature>
<dbReference type="SUPFAM" id="SSF53474">
    <property type="entry name" value="alpha/beta-Hydrolases"/>
    <property type="match status" value="1"/>
</dbReference>
<comment type="similarity">
    <text evidence="1">Belongs to the AB hydrolase superfamily. AB hydrolase 4 family.</text>
</comment>
<dbReference type="InterPro" id="IPR050960">
    <property type="entry name" value="AB_hydrolase_4_sf"/>
</dbReference>
<gene>
    <name evidence="4" type="ORF">SASPL_148048</name>
</gene>
<feature type="region of interest" description="Disordered" evidence="2">
    <location>
        <begin position="470"/>
        <end position="518"/>
    </location>
</feature>
<evidence type="ECO:0000256" key="1">
    <source>
        <dbReference type="ARBA" id="ARBA00010884"/>
    </source>
</evidence>
<dbReference type="PANTHER" id="PTHR10794">
    <property type="entry name" value="ABHYDROLASE DOMAIN-CONTAINING PROTEIN"/>
    <property type="match status" value="1"/>
</dbReference>
<name>A0A8X8WA26_SALSN</name>
<dbReference type="GO" id="GO:0047372">
    <property type="term" value="F:monoacylglycerol lipase activity"/>
    <property type="evidence" value="ECO:0007669"/>
    <property type="project" value="TreeGrafter"/>
</dbReference>
<dbReference type="EMBL" id="PNBA02000019">
    <property type="protein sequence ID" value="KAG6390316.1"/>
    <property type="molecule type" value="Genomic_DNA"/>
</dbReference>
<keyword evidence="3" id="KW-0812">Transmembrane</keyword>
<organism evidence="4">
    <name type="scientific">Salvia splendens</name>
    <name type="common">Scarlet sage</name>
    <dbReference type="NCBI Taxonomy" id="180675"/>
    <lineage>
        <taxon>Eukaryota</taxon>
        <taxon>Viridiplantae</taxon>
        <taxon>Streptophyta</taxon>
        <taxon>Embryophyta</taxon>
        <taxon>Tracheophyta</taxon>
        <taxon>Spermatophyta</taxon>
        <taxon>Magnoliopsida</taxon>
        <taxon>eudicotyledons</taxon>
        <taxon>Gunneridae</taxon>
        <taxon>Pentapetalae</taxon>
        <taxon>asterids</taxon>
        <taxon>lamiids</taxon>
        <taxon>Lamiales</taxon>
        <taxon>Lamiaceae</taxon>
        <taxon>Nepetoideae</taxon>
        <taxon>Mentheae</taxon>
        <taxon>Salviinae</taxon>
        <taxon>Salvia</taxon>
        <taxon>Salvia subgen. Calosphace</taxon>
        <taxon>core Calosphace</taxon>
    </lineage>
</organism>
<comment type="caution">
    <text evidence="4">The sequence shown here is derived from an EMBL/GenBank/DDBJ whole genome shotgun (WGS) entry which is preliminary data.</text>
</comment>
<dbReference type="Proteomes" id="UP000298416">
    <property type="component" value="Unassembled WGS sequence"/>
</dbReference>
<evidence type="ECO:0000313" key="4">
    <source>
        <dbReference type="EMBL" id="KAG6390316.1"/>
    </source>
</evidence>
<reference evidence="4" key="1">
    <citation type="submission" date="2018-01" db="EMBL/GenBank/DDBJ databases">
        <authorList>
            <person name="Mao J.F."/>
        </authorList>
    </citation>
    <scope>NUCLEOTIDE SEQUENCE</scope>
    <source>
        <strain evidence="4">Huo1</strain>
        <tissue evidence="4">Leaf</tissue>
    </source>
</reference>
<keyword evidence="5" id="KW-1185">Reference proteome</keyword>
<dbReference type="PANTHER" id="PTHR10794:SF63">
    <property type="entry name" value="ALPHA_BETA HYDROLASE 1, ISOFORM A"/>
    <property type="match status" value="1"/>
</dbReference>
<reference evidence="4" key="2">
    <citation type="submission" date="2020-08" db="EMBL/GenBank/DDBJ databases">
        <title>Plant Genome Project.</title>
        <authorList>
            <person name="Zhang R.-G."/>
        </authorList>
    </citation>
    <scope>NUCLEOTIDE SEQUENCE</scope>
    <source>
        <strain evidence="4">Huo1</strain>
        <tissue evidence="4">Leaf</tissue>
    </source>
</reference>
<evidence type="ECO:0000256" key="2">
    <source>
        <dbReference type="SAM" id="MobiDB-lite"/>
    </source>
</evidence>
<feature type="transmembrane region" description="Helical" evidence="3">
    <location>
        <begin position="535"/>
        <end position="557"/>
    </location>
</feature>
<dbReference type="AlphaFoldDB" id="A0A8X8WA26"/>
<proteinExistence type="inferred from homology"/>
<keyword evidence="3" id="KW-1133">Transmembrane helix</keyword>
<dbReference type="InterPro" id="IPR029058">
    <property type="entry name" value="AB_hydrolase_fold"/>
</dbReference>
<sequence>MDCSDAILETPAAAYELLLKSAIAIPLSHYLAAALFCFSVVSYNFLEFHFLHDLLTGFRGAPISLTYNSSSEIYHGVVSKCLTLHGRYLATPWLSSPHIQTSFLNFFGRPPVFTYRRQMFHASDGGTFALDWLLHSDVSGIAVQSDNVLAKDDATPIVIIIPGLTSDSVSPYMKHIAFGTAKNGLNVVVSNHRGLGGVSITVKYLGEDGENVPIAGAAAVCSPWDLLISSRFISRRPIQKLYDRALTIGLQGYAKLYVALPSYIILYQYRQLNNLGMPKLMDLKLKYGWFPESYIYLFSIMGRHEIRYTRLANWDGIIKSRTVRDFDTHATCLVGKYETVDTFYRRCSSSAFIGQVSVPLLCISALDDPVCTREAIPWDECRANKNVVLATSLHGGHLAFFEGITGSRLWWVRAVNEFLGVLLSSPYMHKQNKVEGAWPHSPLMQTSIDQGPYLNLTDGMVAAMGNEHTDVEETSEDHDQTDQTAPVTDNHVPSGRKSHFATNDDKTSEDSGGSKGSGIIRRCLHQLSRQSNKSIWLLAYIAIMSSWPLAGAALRYLHRRMLMKSLPGRGPK</sequence>
<accession>A0A8X8WA26</accession>
<keyword evidence="3" id="KW-0472">Membrane</keyword>
<protein>
    <submittedName>
        <fullName evidence="4">Uncharacterized protein</fullName>
    </submittedName>
</protein>
<dbReference type="GO" id="GO:0034338">
    <property type="term" value="F:short-chain carboxylesterase activity"/>
    <property type="evidence" value="ECO:0007669"/>
    <property type="project" value="TreeGrafter"/>
</dbReference>
<evidence type="ECO:0000256" key="3">
    <source>
        <dbReference type="SAM" id="Phobius"/>
    </source>
</evidence>
<evidence type="ECO:0000313" key="5">
    <source>
        <dbReference type="Proteomes" id="UP000298416"/>
    </source>
</evidence>